<name>A0ABZ0D6W2_9BURK</name>
<proteinExistence type="predicted"/>
<organism evidence="1 2">
    <name type="scientific">Piscinibacter gummiphilus</name>
    <dbReference type="NCBI Taxonomy" id="946333"/>
    <lineage>
        <taxon>Bacteria</taxon>
        <taxon>Pseudomonadati</taxon>
        <taxon>Pseudomonadota</taxon>
        <taxon>Betaproteobacteria</taxon>
        <taxon>Burkholderiales</taxon>
        <taxon>Sphaerotilaceae</taxon>
        <taxon>Piscinibacter</taxon>
    </lineage>
</organism>
<gene>
    <name evidence="1" type="ORF">RXV79_26890</name>
</gene>
<protein>
    <submittedName>
        <fullName evidence="1">Uncharacterized protein</fullName>
    </submittedName>
</protein>
<evidence type="ECO:0000313" key="2">
    <source>
        <dbReference type="Proteomes" id="UP001303946"/>
    </source>
</evidence>
<sequence length="81" mass="8955">MINVAALEDTGGLLLVSLITCYFQGGLTFIEAHRLDGEGCMRVKELGEAHPEVREFLVQINRLDRPVVWADGPVDDQLMAT</sequence>
<geneLocation type="plasmid" evidence="1 2">
    <name>unnamed1</name>
</geneLocation>
<reference evidence="1 2" key="1">
    <citation type="submission" date="2023-10" db="EMBL/GenBank/DDBJ databases">
        <title>Bacteria for the degradation of biodegradable plastic PBAT(Polybutylene adipate terephthalate).</title>
        <authorList>
            <person name="Weon H.-Y."/>
            <person name="Yeon J."/>
        </authorList>
    </citation>
    <scope>NUCLEOTIDE SEQUENCE [LARGE SCALE GENOMIC DNA]</scope>
    <source>
        <strain evidence="1 2">SBD 7-3</strain>
        <plasmid evidence="1 2">unnamed1</plasmid>
    </source>
</reference>
<dbReference type="EMBL" id="CP136337">
    <property type="protein sequence ID" value="WOB11261.1"/>
    <property type="molecule type" value="Genomic_DNA"/>
</dbReference>
<keyword evidence="1" id="KW-0614">Plasmid</keyword>
<accession>A0ABZ0D6W2</accession>
<keyword evidence="2" id="KW-1185">Reference proteome</keyword>
<dbReference type="Proteomes" id="UP001303946">
    <property type="component" value="Plasmid unnamed1"/>
</dbReference>
<evidence type="ECO:0000313" key="1">
    <source>
        <dbReference type="EMBL" id="WOB11261.1"/>
    </source>
</evidence>
<dbReference type="RefSeq" id="WP_316704473.1">
    <property type="nucleotide sequence ID" value="NZ_CP136337.1"/>
</dbReference>